<reference evidence="1" key="1">
    <citation type="submission" date="2014-09" db="EMBL/GenBank/DDBJ databases">
        <authorList>
            <person name="Magalhaes I.L.F."/>
            <person name="Oliveira U."/>
            <person name="Santos F.R."/>
            <person name="Vidigal T.H.D.A."/>
            <person name="Brescovit A.D."/>
            <person name="Santos A.J."/>
        </authorList>
    </citation>
    <scope>NUCLEOTIDE SEQUENCE</scope>
    <source>
        <tissue evidence="1">Shoot tissue taken approximately 20 cm above the soil surface</tissue>
    </source>
</reference>
<dbReference type="EMBL" id="GBRH01269807">
    <property type="protein sequence ID" value="JAD28088.1"/>
    <property type="molecule type" value="Transcribed_RNA"/>
</dbReference>
<name>A0A0A8YQI2_ARUDO</name>
<reference evidence="1" key="2">
    <citation type="journal article" date="2015" name="Data Brief">
        <title>Shoot transcriptome of the giant reed, Arundo donax.</title>
        <authorList>
            <person name="Barrero R.A."/>
            <person name="Guerrero F.D."/>
            <person name="Moolhuijzen P."/>
            <person name="Goolsby J.A."/>
            <person name="Tidwell J."/>
            <person name="Bellgard S.E."/>
            <person name="Bellgard M.I."/>
        </authorList>
    </citation>
    <scope>NUCLEOTIDE SEQUENCE</scope>
    <source>
        <tissue evidence="1">Shoot tissue taken approximately 20 cm above the soil surface</tissue>
    </source>
</reference>
<sequence>MYQFLKKQI</sequence>
<organism evidence="1">
    <name type="scientific">Arundo donax</name>
    <name type="common">Giant reed</name>
    <name type="synonym">Donax arundinaceus</name>
    <dbReference type="NCBI Taxonomy" id="35708"/>
    <lineage>
        <taxon>Eukaryota</taxon>
        <taxon>Viridiplantae</taxon>
        <taxon>Streptophyta</taxon>
        <taxon>Embryophyta</taxon>
        <taxon>Tracheophyta</taxon>
        <taxon>Spermatophyta</taxon>
        <taxon>Magnoliopsida</taxon>
        <taxon>Liliopsida</taxon>
        <taxon>Poales</taxon>
        <taxon>Poaceae</taxon>
        <taxon>PACMAD clade</taxon>
        <taxon>Arundinoideae</taxon>
        <taxon>Arundineae</taxon>
        <taxon>Arundo</taxon>
    </lineage>
</organism>
<protein>
    <submittedName>
        <fullName evidence="1">Uncharacterized protein</fullName>
    </submittedName>
</protein>
<accession>A0A0A8YQI2</accession>
<evidence type="ECO:0000313" key="1">
    <source>
        <dbReference type="EMBL" id="JAD28088.1"/>
    </source>
</evidence>
<proteinExistence type="predicted"/>